<comment type="caution">
    <text evidence="3">The sequence shown here is derived from an EMBL/GenBank/DDBJ whole genome shotgun (WGS) entry which is preliminary data.</text>
</comment>
<keyword evidence="1" id="KW-0238">DNA-binding</keyword>
<feature type="non-terminal residue" evidence="3">
    <location>
        <position position="1"/>
    </location>
</feature>
<dbReference type="AlphaFoldDB" id="X1UA12"/>
<evidence type="ECO:0000259" key="2">
    <source>
        <dbReference type="Pfam" id="PF07282"/>
    </source>
</evidence>
<dbReference type="GO" id="GO:0003677">
    <property type="term" value="F:DNA binding"/>
    <property type="evidence" value="ECO:0007669"/>
    <property type="project" value="UniProtKB-KW"/>
</dbReference>
<gene>
    <name evidence="3" type="ORF">S12H4_46117</name>
</gene>
<evidence type="ECO:0000313" key="3">
    <source>
        <dbReference type="EMBL" id="GAJ14373.1"/>
    </source>
</evidence>
<dbReference type="InterPro" id="IPR010095">
    <property type="entry name" value="Cas12f1-like_TNB"/>
</dbReference>
<proteinExistence type="predicted"/>
<accession>X1UA12</accession>
<feature type="domain" description="Cas12f1-like TNB" evidence="2">
    <location>
        <begin position="2"/>
        <end position="62"/>
    </location>
</feature>
<organism evidence="3">
    <name type="scientific">marine sediment metagenome</name>
    <dbReference type="NCBI Taxonomy" id="412755"/>
    <lineage>
        <taxon>unclassified sequences</taxon>
        <taxon>metagenomes</taxon>
        <taxon>ecological metagenomes</taxon>
    </lineage>
</organism>
<reference evidence="3" key="1">
    <citation type="journal article" date="2014" name="Front. Microbiol.">
        <title>High frequency of phylogenetically diverse reductive dehalogenase-homologous genes in deep subseafloor sedimentary metagenomes.</title>
        <authorList>
            <person name="Kawai M."/>
            <person name="Futagami T."/>
            <person name="Toyoda A."/>
            <person name="Takaki Y."/>
            <person name="Nishi S."/>
            <person name="Hori S."/>
            <person name="Arai W."/>
            <person name="Tsubouchi T."/>
            <person name="Morono Y."/>
            <person name="Uchiyama I."/>
            <person name="Ito T."/>
            <person name="Fujiyama A."/>
            <person name="Inagaki F."/>
            <person name="Takami H."/>
        </authorList>
    </citation>
    <scope>NUCLEOTIDE SEQUENCE</scope>
    <source>
        <strain evidence="3">Expedition CK06-06</strain>
    </source>
</reference>
<dbReference type="Pfam" id="PF07282">
    <property type="entry name" value="Cas12f1-like_TNB"/>
    <property type="match status" value="1"/>
</dbReference>
<name>X1UA12_9ZZZZ</name>
<dbReference type="EMBL" id="BARW01028584">
    <property type="protein sequence ID" value="GAJ14373.1"/>
    <property type="molecule type" value="Genomic_DNA"/>
</dbReference>
<sequence length="93" mass="10214">NLLSYKLDWRGGRLILISPKNTSLKCRICGHIAKDNRVKLEEFQCVNCGHTENADLNASINILAEGHSVIACGVEALASTVKQKLLIRKPMAV</sequence>
<protein>
    <recommendedName>
        <fullName evidence="2">Cas12f1-like TNB domain-containing protein</fullName>
    </recommendedName>
</protein>
<evidence type="ECO:0000256" key="1">
    <source>
        <dbReference type="ARBA" id="ARBA00023125"/>
    </source>
</evidence>